<evidence type="ECO:0000313" key="1">
    <source>
        <dbReference type="EMBL" id="MFD1934060.1"/>
    </source>
</evidence>
<evidence type="ECO:0000313" key="2">
    <source>
        <dbReference type="Proteomes" id="UP001597368"/>
    </source>
</evidence>
<accession>A0ABW4SYX5</accession>
<gene>
    <name evidence="1" type="ORF">ACFSKW_21580</name>
</gene>
<proteinExistence type="predicted"/>
<dbReference type="InterPro" id="IPR029063">
    <property type="entry name" value="SAM-dependent_MTases_sf"/>
</dbReference>
<keyword evidence="2" id="KW-1185">Reference proteome</keyword>
<dbReference type="Proteomes" id="UP001597368">
    <property type="component" value="Unassembled WGS sequence"/>
</dbReference>
<name>A0ABW4SYX5_9ACTN</name>
<dbReference type="SUPFAM" id="SSF53335">
    <property type="entry name" value="S-adenosyl-L-methionine-dependent methyltransferases"/>
    <property type="match status" value="1"/>
</dbReference>
<dbReference type="EMBL" id="JBHUFV010000033">
    <property type="protein sequence ID" value="MFD1934060.1"/>
    <property type="molecule type" value="Genomic_DNA"/>
</dbReference>
<reference evidence="2" key="1">
    <citation type="journal article" date="2019" name="Int. J. Syst. Evol. Microbiol.">
        <title>The Global Catalogue of Microorganisms (GCM) 10K type strain sequencing project: providing services to taxonomists for standard genome sequencing and annotation.</title>
        <authorList>
            <consortium name="The Broad Institute Genomics Platform"/>
            <consortium name="The Broad Institute Genome Sequencing Center for Infectious Disease"/>
            <person name="Wu L."/>
            <person name="Ma J."/>
        </authorList>
    </citation>
    <scope>NUCLEOTIDE SEQUENCE [LARGE SCALE GENOMIC DNA]</scope>
    <source>
        <strain evidence="2">ICMP 6774ER</strain>
    </source>
</reference>
<dbReference type="RefSeq" id="WP_379574105.1">
    <property type="nucleotide sequence ID" value="NZ_JBHUFV010000033.1"/>
</dbReference>
<organism evidence="1 2">
    <name type="scientific">Nonomuraea mangrovi</name>
    <dbReference type="NCBI Taxonomy" id="2316207"/>
    <lineage>
        <taxon>Bacteria</taxon>
        <taxon>Bacillati</taxon>
        <taxon>Actinomycetota</taxon>
        <taxon>Actinomycetes</taxon>
        <taxon>Streptosporangiales</taxon>
        <taxon>Streptosporangiaceae</taxon>
        <taxon>Nonomuraea</taxon>
    </lineage>
</organism>
<dbReference type="Gene3D" id="3.40.50.150">
    <property type="entry name" value="Vaccinia Virus protein VP39"/>
    <property type="match status" value="1"/>
</dbReference>
<sequence>MDPVNAFLAWSTEAEGSESVIRAVQSVKGQLAERHYDVYDWSEQPHSRNIGIEIQEQIRRSDILILEGSTVRPNLAFEVGFARALDLPVVVIKQEGTHELPEDFGAPRYLNYPSAGSDAGFGKFETDFGRLLDRLEMESLSPGHRALRRKLTQLHGGLQSVLGNHDSDHPQLHLRSGWLEALASEVRNSGPSNLVTDADYYSHCFAELRDWNDGPIRAIADLTDNTETFWQTDLEHPELMSSQVTERIFLIDWRLFFQGEAELSRHMSMWRDHIGSLSGSGYEIYVAAVDDVGLGVRHPFGDTAVGAHLLLLNPDCIGGYRRRLESDFGERRMLHIERDRHRFNLATRYYEAVKARAVRFDPNHDFHTLKREWLRKLEIGRWDEHWTLRTEHRSPAYFDRYDQHIRTWIPMYDDLIQDCSATVTSEILRIFQEIDMSVSVLEIGYGTGSLTAAIVPWIRTLCEPFEQLGQLYPVDSYRAMDRAVQMRKLAHRKIGDDLNRWVRLLNKTAWDDVEDHITYNVIFGSLVTHFLLGQSPTEESVDCFFAECAKRLEPGGSLVFSDCFAPEEDRERQAAVTAWRTWMIDNGLSEGYAEAYLAGNQDMVNAVSVARLAAGAERHGLRLVKEKLVGSTQMFRLLVFRSAR</sequence>
<protein>
    <recommendedName>
        <fullName evidence="3">TIR domain-containing protein</fullName>
    </recommendedName>
</protein>
<evidence type="ECO:0008006" key="3">
    <source>
        <dbReference type="Google" id="ProtNLM"/>
    </source>
</evidence>
<comment type="caution">
    <text evidence="1">The sequence shown here is derived from an EMBL/GenBank/DDBJ whole genome shotgun (WGS) entry which is preliminary data.</text>
</comment>